<name>A0A0H5QKS8_9EUKA</name>
<dbReference type="GO" id="GO:0005634">
    <property type="term" value="C:nucleus"/>
    <property type="evidence" value="ECO:0007669"/>
    <property type="project" value="UniProtKB-SubCell"/>
</dbReference>
<evidence type="ECO:0000256" key="5">
    <source>
        <dbReference type="SAM" id="Phobius"/>
    </source>
</evidence>
<dbReference type="PANTHER" id="PTHR15052">
    <property type="entry name" value="RNA POLYMERASE III TRANSCRIPTION INITIATION FACTOR COMPLEX SUBUNIT"/>
    <property type="match status" value="1"/>
</dbReference>
<evidence type="ECO:0000256" key="3">
    <source>
        <dbReference type="ARBA" id="ARBA00023242"/>
    </source>
</evidence>
<dbReference type="InterPro" id="IPR036322">
    <property type="entry name" value="WD40_repeat_dom_sf"/>
</dbReference>
<comment type="subcellular location">
    <subcellularLocation>
        <location evidence="1">Nucleus</location>
    </subcellularLocation>
</comment>
<evidence type="ECO:0000256" key="1">
    <source>
        <dbReference type="ARBA" id="ARBA00004123"/>
    </source>
</evidence>
<reference evidence="6" key="1">
    <citation type="submission" date="2015-04" db="EMBL/GenBank/DDBJ databases">
        <title>The genome sequence of the plant pathogenic Rhizarian Plasmodiophora brassicae reveals insights in its biotrophic life cycle and the origin of chitin synthesis.</title>
        <authorList>
            <person name="Schwelm A."/>
            <person name="Fogelqvist J."/>
            <person name="Knaust A."/>
            <person name="Julke S."/>
            <person name="Lilja T."/>
            <person name="Dhandapani V."/>
            <person name="Bonilla-Rosso G."/>
            <person name="Karlsson M."/>
            <person name="Shevchenko A."/>
            <person name="Choi S.R."/>
            <person name="Kim H.G."/>
            <person name="Park J.Y."/>
            <person name="Lim Y.P."/>
            <person name="Ludwig-Muller J."/>
            <person name="Dixelius C."/>
        </authorList>
    </citation>
    <scope>NUCLEOTIDE SEQUENCE</scope>
    <source>
        <tissue evidence="6">Potato root galls</tissue>
    </source>
</reference>
<dbReference type="SUPFAM" id="SSF50978">
    <property type="entry name" value="WD40 repeat-like"/>
    <property type="match status" value="1"/>
</dbReference>
<sequence>MRNKVRPTVRTKRSSRKKKTAETSSSSDEDFLSDECSSAKSVPVPVPTRRTRRRSDIPDVATGEAIISAPLKRIDTSKVRPVVDADNCAYFQKIDRPGLNEYKQVHAPKDPACVKYCSMSLTHLRNRIKFICKRMRITQTQLSQSLNLNNGNMSGALLGMYSAASATIYIYVLSQWAFYMDKKFVDEFKAEFIMRDLGDAANTDEDEILAKIAAALSTEVDLLSEFMSFECDPSTREPIDNRIMKYLNLDLSFTGKRGRRLIEASPPTSMDVSPGSDTAIDLKTQAVLDSWLSRSSDILYLPDSDSGKYICPGYSSSKFKCSDKPQIHTLNAFGLYSDESSANVIINAGGPITLIEWVPRAASQTQFLLVCSEYKQGESNKKQNALIQIYELGGTSSFPDTTISRMRLGIVIDQIGAIYCAQFCPFLTQRQDDSGDDTSGNLGVLAISGADGSMRIYVIPHPDLLSQSDSIMIKISPVFHFSISEFPVFTFRWHRSNSKEVVPVILAGSYQGSVLLWDIRTGNSSPELVAFVARTVNDCVTQVAWCHHNRFDFVIGTHSGLVRLYDVRCPGTPLWTFDAFRPVYGIEPMADGNGYALAIATGIRFLSVSNGSSSAPLFWLDLPFEGATPTSLSSYPLFNSVALSLTTDTGCCAFAIIESRTHLKKSQQRRIVEVPSYIDVTSVDDPSERPLVVFGSAVSTSTSLQVISAAKANAPRRERLRSALPKHASSELLLNHDHILSCCSFNPNIKMDVPLFVSGGRLGIVRVQRLPPIPALF</sequence>
<evidence type="ECO:0000256" key="2">
    <source>
        <dbReference type="ARBA" id="ARBA00023163"/>
    </source>
</evidence>
<dbReference type="InterPro" id="IPR015943">
    <property type="entry name" value="WD40/YVTN_repeat-like_dom_sf"/>
</dbReference>
<evidence type="ECO:0000256" key="4">
    <source>
        <dbReference type="SAM" id="MobiDB-lite"/>
    </source>
</evidence>
<keyword evidence="5" id="KW-0472">Membrane</keyword>
<dbReference type="Gene3D" id="2.130.10.10">
    <property type="entry name" value="YVTN repeat-like/Quinoprotein amine dehydrogenase"/>
    <property type="match status" value="1"/>
</dbReference>
<feature type="transmembrane region" description="Helical" evidence="5">
    <location>
        <begin position="156"/>
        <end position="179"/>
    </location>
</feature>
<keyword evidence="5" id="KW-0812">Transmembrane</keyword>
<feature type="compositionally biased region" description="Basic residues" evidence="4">
    <location>
        <begin position="1"/>
        <end position="19"/>
    </location>
</feature>
<feature type="region of interest" description="Disordered" evidence="4">
    <location>
        <begin position="1"/>
        <end position="57"/>
    </location>
</feature>
<dbReference type="EMBL" id="HACM01001484">
    <property type="protein sequence ID" value="CRZ01926.1"/>
    <property type="molecule type" value="Transcribed_RNA"/>
</dbReference>
<dbReference type="PANTHER" id="PTHR15052:SF2">
    <property type="entry name" value="GENERAL TRANSCRIPTION FACTOR 3C POLYPEPTIDE 2"/>
    <property type="match status" value="1"/>
</dbReference>
<keyword evidence="2" id="KW-0804">Transcription</keyword>
<dbReference type="AlphaFoldDB" id="A0A0H5QKS8"/>
<organism evidence="6">
    <name type="scientific">Spongospora subterranea</name>
    <dbReference type="NCBI Taxonomy" id="70186"/>
    <lineage>
        <taxon>Eukaryota</taxon>
        <taxon>Sar</taxon>
        <taxon>Rhizaria</taxon>
        <taxon>Endomyxa</taxon>
        <taxon>Phytomyxea</taxon>
        <taxon>Plasmodiophorida</taxon>
        <taxon>Plasmodiophoridae</taxon>
        <taxon>Spongospora</taxon>
    </lineage>
</organism>
<keyword evidence="5" id="KW-1133">Transmembrane helix</keyword>
<keyword evidence="3" id="KW-0539">Nucleus</keyword>
<dbReference type="GO" id="GO:0006383">
    <property type="term" value="P:transcription by RNA polymerase III"/>
    <property type="evidence" value="ECO:0007669"/>
    <property type="project" value="TreeGrafter"/>
</dbReference>
<dbReference type="InterPro" id="IPR052416">
    <property type="entry name" value="GTF3C_component"/>
</dbReference>
<evidence type="ECO:0000313" key="6">
    <source>
        <dbReference type="EMBL" id="CRZ01926.1"/>
    </source>
</evidence>
<dbReference type="GO" id="GO:0000127">
    <property type="term" value="C:transcription factor TFIIIC complex"/>
    <property type="evidence" value="ECO:0007669"/>
    <property type="project" value="TreeGrafter"/>
</dbReference>
<proteinExistence type="predicted"/>
<protein>
    <submittedName>
        <fullName evidence="6">Uncharacterized protein</fullName>
    </submittedName>
</protein>
<accession>A0A0H5QKS8</accession>